<dbReference type="InterPro" id="IPR041628">
    <property type="entry name" value="ChlI/MoxR_AAA_lid"/>
</dbReference>
<organism evidence="5 6">
    <name type="scientific">Sordaria brevicollis</name>
    <dbReference type="NCBI Taxonomy" id="83679"/>
    <lineage>
        <taxon>Eukaryota</taxon>
        <taxon>Fungi</taxon>
        <taxon>Dikarya</taxon>
        <taxon>Ascomycota</taxon>
        <taxon>Pezizomycotina</taxon>
        <taxon>Sordariomycetes</taxon>
        <taxon>Sordariomycetidae</taxon>
        <taxon>Sordariales</taxon>
        <taxon>Sordariaceae</taxon>
        <taxon>Sordaria</taxon>
    </lineage>
</organism>
<comment type="pathway">
    <text evidence="2">Porphyrin-containing compound metabolism.</text>
</comment>
<dbReference type="GO" id="GO:0016851">
    <property type="term" value="F:magnesium chelatase activity"/>
    <property type="evidence" value="ECO:0007669"/>
    <property type="project" value="UniProtKB-EC"/>
</dbReference>
<dbReference type="Pfam" id="PF17863">
    <property type="entry name" value="AAA_lid_2"/>
    <property type="match status" value="1"/>
</dbReference>
<dbReference type="Gene3D" id="1.10.8.80">
    <property type="entry name" value="Magnesium chelatase subunit I, C-Terminal domain"/>
    <property type="match status" value="1"/>
</dbReference>
<dbReference type="EMBL" id="JAUTDP010000005">
    <property type="protein sequence ID" value="KAK3398904.1"/>
    <property type="molecule type" value="Genomic_DNA"/>
</dbReference>
<reference evidence="5" key="1">
    <citation type="journal article" date="2023" name="Mol. Phylogenet. Evol.">
        <title>Genome-scale phylogeny and comparative genomics of the fungal order Sordariales.</title>
        <authorList>
            <person name="Hensen N."/>
            <person name="Bonometti L."/>
            <person name="Westerberg I."/>
            <person name="Brannstrom I.O."/>
            <person name="Guillou S."/>
            <person name="Cros-Aarteil S."/>
            <person name="Calhoun S."/>
            <person name="Haridas S."/>
            <person name="Kuo A."/>
            <person name="Mondo S."/>
            <person name="Pangilinan J."/>
            <person name="Riley R."/>
            <person name="LaButti K."/>
            <person name="Andreopoulos B."/>
            <person name="Lipzen A."/>
            <person name="Chen C."/>
            <person name="Yan M."/>
            <person name="Daum C."/>
            <person name="Ng V."/>
            <person name="Clum A."/>
            <person name="Steindorff A."/>
            <person name="Ohm R.A."/>
            <person name="Martin F."/>
            <person name="Silar P."/>
            <person name="Natvig D.O."/>
            <person name="Lalanne C."/>
            <person name="Gautier V."/>
            <person name="Ament-Velasquez S.L."/>
            <person name="Kruys A."/>
            <person name="Hutchinson M.I."/>
            <person name="Powell A.J."/>
            <person name="Barry K."/>
            <person name="Miller A.N."/>
            <person name="Grigoriev I.V."/>
            <person name="Debuchy R."/>
            <person name="Gladieux P."/>
            <person name="Hiltunen Thoren M."/>
            <person name="Johannesson H."/>
        </authorList>
    </citation>
    <scope>NUCLEOTIDE SEQUENCE</scope>
    <source>
        <strain evidence="5">FGSC 1904</strain>
    </source>
</reference>
<dbReference type="EC" id="6.6.1.1" evidence="1"/>
<dbReference type="InterPro" id="IPR052041">
    <property type="entry name" value="Nucleic_acid_metab_PIN/TRAM"/>
</dbReference>
<feature type="compositionally biased region" description="Low complexity" evidence="3">
    <location>
        <begin position="101"/>
        <end position="132"/>
    </location>
</feature>
<dbReference type="PANTHER" id="PTHR11603">
    <property type="entry name" value="AAA FAMILY ATPASE"/>
    <property type="match status" value="1"/>
</dbReference>
<evidence type="ECO:0000256" key="1">
    <source>
        <dbReference type="ARBA" id="ARBA00012825"/>
    </source>
</evidence>
<comment type="caution">
    <text evidence="5">The sequence shown here is derived from an EMBL/GenBank/DDBJ whole genome shotgun (WGS) entry which is preliminary data.</text>
</comment>
<keyword evidence="6" id="KW-1185">Reference proteome</keyword>
<evidence type="ECO:0000256" key="2">
    <source>
        <dbReference type="ARBA" id="ARBA00023444"/>
    </source>
</evidence>
<dbReference type="Proteomes" id="UP001281003">
    <property type="component" value="Unassembled WGS sequence"/>
</dbReference>
<feature type="domain" description="ChlI/MoxR AAA lid" evidence="4">
    <location>
        <begin position="410"/>
        <end position="470"/>
    </location>
</feature>
<sequence>MTTALEMEDDSNKERQQAELLDKIHSLSDLELAVLLSLIAREHCLISTEPDFVQDLSKELCLTAVKTFGLTPVIVPCHSQMTLDEFAAALLVPVTPPSSPQPNNNNNNNNNNQQNYHSHRSVPSGSGSYFSSKPNNVVPGSSSSAHPPPASQQQQQQQPPATQIANVVLAQNLDHAPRAVQIQALELLRTRRLFTRTSVQAAPKQFLFVAVVGAESGGQARVTHHLNDFLYLAHWHDSEDGFAYLEEQAEQEVWAGNSRMGMGMGMGMGIAGMGNNDNTNGNGEDEDESPYIKAGTGIDIDADRTSIDSGSSVVKRGVGSMANSGLIHESYHSALSGPLAASRHGALGAPVNLSPQFTFHSNDPTAVNATESGPPLFSESEIAHLANLAQNSVSVDIDVRRYQMNIVAFLRMHRAVNGGITPQATKHFEQLMRSLAPLHGLDFVTPALVGLAAKKVYLHRIEIVTPERERSMQWGSELAAVEAMLEGVGPEEVIEDVLGMVAVPQ</sequence>
<gene>
    <name evidence="5" type="ORF">B0T20DRAFT_408595</name>
</gene>
<dbReference type="PANTHER" id="PTHR11603:SF132">
    <property type="entry name" value="C2H2-TYPE DOMAIN-CONTAINING PROTEIN"/>
    <property type="match status" value="1"/>
</dbReference>
<evidence type="ECO:0000313" key="6">
    <source>
        <dbReference type="Proteomes" id="UP001281003"/>
    </source>
</evidence>
<evidence type="ECO:0000313" key="5">
    <source>
        <dbReference type="EMBL" id="KAK3398904.1"/>
    </source>
</evidence>
<dbReference type="AlphaFoldDB" id="A0AAE0UCY7"/>
<accession>A0AAE0UCY7</accession>
<protein>
    <recommendedName>
        <fullName evidence="1">magnesium chelatase</fullName>
        <ecNumber evidence="1">6.6.1.1</ecNumber>
    </recommendedName>
</protein>
<evidence type="ECO:0000256" key="3">
    <source>
        <dbReference type="SAM" id="MobiDB-lite"/>
    </source>
</evidence>
<proteinExistence type="predicted"/>
<name>A0AAE0UCY7_SORBR</name>
<feature type="region of interest" description="Disordered" evidence="3">
    <location>
        <begin position="94"/>
        <end position="161"/>
    </location>
</feature>
<feature type="compositionally biased region" description="Low complexity" evidence="3">
    <location>
        <begin position="141"/>
        <end position="161"/>
    </location>
</feature>
<reference evidence="5" key="2">
    <citation type="submission" date="2023-07" db="EMBL/GenBank/DDBJ databases">
        <authorList>
            <consortium name="Lawrence Berkeley National Laboratory"/>
            <person name="Haridas S."/>
            <person name="Hensen N."/>
            <person name="Bonometti L."/>
            <person name="Westerberg I."/>
            <person name="Brannstrom I.O."/>
            <person name="Guillou S."/>
            <person name="Cros-Aarteil S."/>
            <person name="Calhoun S."/>
            <person name="Kuo A."/>
            <person name="Mondo S."/>
            <person name="Pangilinan J."/>
            <person name="Riley R."/>
            <person name="LaButti K."/>
            <person name="Andreopoulos B."/>
            <person name="Lipzen A."/>
            <person name="Chen C."/>
            <person name="Yanf M."/>
            <person name="Daum C."/>
            <person name="Ng V."/>
            <person name="Clum A."/>
            <person name="Steindorff A."/>
            <person name="Ohm R."/>
            <person name="Martin F."/>
            <person name="Silar P."/>
            <person name="Natvig D."/>
            <person name="Lalanne C."/>
            <person name="Gautier V."/>
            <person name="Ament-velasquez S.L."/>
            <person name="Kruys A."/>
            <person name="Hutchinson M.I."/>
            <person name="Powell A.J."/>
            <person name="Barry K."/>
            <person name="Miller A.N."/>
            <person name="Grigoriev I.V."/>
            <person name="Debuchy R."/>
            <person name="Gladieux P."/>
            <person name="Thoren M.H."/>
            <person name="Johannesson H."/>
        </authorList>
    </citation>
    <scope>NUCLEOTIDE SEQUENCE</scope>
    <source>
        <strain evidence="5">FGSC 1904</strain>
    </source>
</reference>
<evidence type="ECO:0000259" key="4">
    <source>
        <dbReference type="Pfam" id="PF17863"/>
    </source>
</evidence>